<name>A0ABS2L5Z1_9MICO</name>
<keyword evidence="3" id="KW-0949">S-adenosyl-L-methionine</keyword>
<dbReference type="Pfam" id="PF05063">
    <property type="entry name" value="MT-A70"/>
    <property type="match status" value="1"/>
</dbReference>
<evidence type="ECO:0000256" key="4">
    <source>
        <dbReference type="PROSITE-ProRule" id="PRU00489"/>
    </source>
</evidence>
<evidence type="ECO:0000256" key="2">
    <source>
        <dbReference type="ARBA" id="ARBA00022679"/>
    </source>
</evidence>
<organism evidence="5 6">
    <name type="scientific">Subtercola frigoramans</name>
    <dbReference type="NCBI Taxonomy" id="120298"/>
    <lineage>
        <taxon>Bacteria</taxon>
        <taxon>Bacillati</taxon>
        <taxon>Actinomycetota</taxon>
        <taxon>Actinomycetes</taxon>
        <taxon>Micrococcales</taxon>
        <taxon>Microbacteriaceae</taxon>
        <taxon>Subtercola</taxon>
    </lineage>
</organism>
<evidence type="ECO:0000256" key="3">
    <source>
        <dbReference type="ARBA" id="ARBA00022691"/>
    </source>
</evidence>
<evidence type="ECO:0000313" key="5">
    <source>
        <dbReference type="EMBL" id="MBM7472498.1"/>
    </source>
</evidence>
<comment type="caution">
    <text evidence="5">The sequence shown here is derived from an EMBL/GenBank/DDBJ whole genome shotgun (WGS) entry which is preliminary data.</text>
</comment>
<keyword evidence="6" id="KW-1185">Reference proteome</keyword>
<dbReference type="GO" id="GO:0032259">
    <property type="term" value="P:methylation"/>
    <property type="evidence" value="ECO:0007669"/>
    <property type="project" value="UniProtKB-KW"/>
</dbReference>
<sequence>MTNKPNSGGIYPTKRYATVVLDPPWSHLQRGHLGAVKHYSLMTTDEIARLPVPELLDENAHVWIWATTASKWDAKRIAENIWGLTFRSELIWDKDRTGLGNYLRGSHETLYLFTKGRAPILFKGQRDVVRAPLTDHSHKPEEIMVAIQRCSPGPYLELFARRRFPGFDHWGNEVPGGSDIHIKGFDVPMYSARALDPISGSHDQWADGVIRKANP</sequence>
<dbReference type="InterPro" id="IPR029063">
    <property type="entry name" value="SAM-dependent_MTases_sf"/>
</dbReference>
<reference evidence="5 6" key="1">
    <citation type="submission" date="2021-01" db="EMBL/GenBank/DDBJ databases">
        <title>Sequencing the genomes of 1000 actinobacteria strains.</title>
        <authorList>
            <person name="Klenk H.-P."/>
        </authorList>
    </citation>
    <scope>NUCLEOTIDE SEQUENCE [LARGE SCALE GENOMIC DNA]</scope>
    <source>
        <strain evidence="5 6">DSM 13057</strain>
    </source>
</reference>
<proteinExistence type="inferred from homology"/>
<gene>
    <name evidence="5" type="ORF">JOE66_002132</name>
</gene>
<dbReference type="InterPro" id="IPR007757">
    <property type="entry name" value="MT-A70-like"/>
</dbReference>
<dbReference type="PROSITE" id="PS51143">
    <property type="entry name" value="MT_A70"/>
    <property type="match status" value="1"/>
</dbReference>
<dbReference type="PANTHER" id="PTHR12829:SF7">
    <property type="entry name" value="N6-ADENOSINE-METHYLTRANSFERASE CATALYTIC SUBUNIT"/>
    <property type="match status" value="1"/>
</dbReference>
<dbReference type="Proteomes" id="UP000776164">
    <property type="component" value="Unassembled WGS sequence"/>
</dbReference>
<accession>A0ABS2L5Z1</accession>
<dbReference type="SUPFAM" id="SSF53335">
    <property type="entry name" value="S-adenosyl-L-methionine-dependent methyltransferases"/>
    <property type="match status" value="1"/>
</dbReference>
<dbReference type="Gene3D" id="3.40.50.150">
    <property type="entry name" value="Vaccinia Virus protein VP39"/>
    <property type="match status" value="1"/>
</dbReference>
<keyword evidence="2" id="KW-0808">Transferase</keyword>
<dbReference type="EMBL" id="JAFBBU010000001">
    <property type="protein sequence ID" value="MBM7472498.1"/>
    <property type="molecule type" value="Genomic_DNA"/>
</dbReference>
<keyword evidence="1 5" id="KW-0489">Methyltransferase</keyword>
<protein>
    <submittedName>
        <fullName evidence="5">N6-adenosine-specific RNA methylase IME4</fullName>
    </submittedName>
</protein>
<comment type="similarity">
    <text evidence="4">Belongs to the MT-A70-like family.</text>
</comment>
<dbReference type="RefSeq" id="WP_205109295.1">
    <property type="nucleotide sequence ID" value="NZ_BAAAHT010000004.1"/>
</dbReference>
<evidence type="ECO:0000313" key="6">
    <source>
        <dbReference type="Proteomes" id="UP000776164"/>
    </source>
</evidence>
<evidence type="ECO:0000256" key="1">
    <source>
        <dbReference type="ARBA" id="ARBA00022603"/>
    </source>
</evidence>
<dbReference type="PANTHER" id="PTHR12829">
    <property type="entry name" value="N6-ADENOSINE-METHYLTRANSFERASE"/>
    <property type="match status" value="1"/>
</dbReference>
<dbReference type="GO" id="GO:0008168">
    <property type="term" value="F:methyltransferase activity"/>
    <property type="evidence" value="ECO:0007669"/>
    <property type="project" value="UniProtKB-KW"/>
</dbReference>